<feature type="domain" description="Heterokaryon incompatibility" evidence="1">
    <location>
        <begin position="228"/>
        <end position="378"/>
    </location>
</feature>
<name>A0A9P6GCX9_9PLEO</name>
<dbReference type="PANTHER" id="PTHR33112">
    <property type="entry name" value="DOMAIN PROTEIN, PUTATIVE-RELATED"/>
    <property type="match status" value="1"/>
</dbReference>
<gene>
    <name evidence="2" type="ORF">PMIN01_09069</name>
</gene>
<accession>A0A9P6GCX9</accession>
<dbReference type="EMBL" id="WJXW01000009">
    <property type="protein sequence ID" value="KAF9733386.1"/>
    <property type="molecule type" value="Genomic_DNA"/>
</dbReference>
<keyword evidence="3" id="KW-1185">Reference proteome</keyword>
<proteinExistence type="predicted"/>
<dbReference type="OrthoDB" id="2958217at2759"/>
<sequence>MSSSICTACANISPATRLLRLHPDVSSLRTSAISCPLCCMILGALDRADLIKKAEEYRAHKDGEEGSAYVLVNDTSVTVSINNHDALTDEKAWSLIISCGPMKRESFMRQTEYYKAPETWLSIYAEEGSAAAGAVMTRPLTNDASSEGALGLMRKWIKTCIDGHEKCQWGYSRKELDMAGPSEQEGPRLKAKYSEEEIELPTRVIDVQAFEDGVKLVESSSVGGKGCFTALSHCWGKIKHFKTEHATYDQRKTRICLQELPKTFRDAVEITRKLDVRYLWIDSICIIQDSTEDWAYEASRMASVYMNSYVTLSATFAVDGNGGLFSARVPPPSSVSLKYIDNSTGLQDGRWTIHNRNTNWSEHVRRSVLASRAWTLQEKELARRTLHFASDQVSFECHESIEFETQRPGVGTKARSVSFQYLYWIILGLRNNAIATAILIPSLVMSRWCRIVEDYTTRKLTVESDKLPALEGLANYIAELTDDRYCFGLWRASLDVGLMWRTAPYADADERRGRVRGRAPTWSWASMSGRVYFAVFGAKILEAHITDVIDISDVGADGILTVSGRLISLHRGVQDQWGWEQVVKFYRRMETMDVKTNMAAYEPVRSQNQQWFGFAALDDNGDVEDSQQQVITALLMRKMARKDMDAAKLRAEQFKESYLVLFLRETDAEQTYERIGMGQVFLCDGSEDMETRLLHIV</sequence>
<dbReference type="Proteomes" id="UP000756921">
    <property type="component" value="Unassembled WGS sequence"/>
</dbReference>
<reference evidence="2" key="1">
    <citation type="journal article" date="2020" name="Mol. Plant Microbe Interact.">
        <title>Genome Sequence of the Biocontrol Agent Coniothyrium minitans strain Conio (IMI 134523).</title>
        <authorList>
            <person name="Patel D."/>
            <person name="Shittu T.A."/>
            <person name="Baroncelli R."/>
            <person name="Muthumeenakshi S."/>
            <person name="Osborne T.H."/>
            <person name="Janganan T.K."/>
            <person name="Sreenivasaprasad S."/>
        </authorList>
    </citation>
    <scope>NUCLEOTIDE SEQUENCE</scope>
    <source>
        <strain evidence="2">Conio</strain>
    </source>
</reference>
<dbReference type="InterPro" id="IPR010730">
    <property type="entry name" value="HET"/>
</dbReference>
<protein>
    <submittedName>
        <fullName evidence="2">Heterokaryon incompatibility protein</fullName>
    </submittedName>
</protein>
<dbReference type="AlphaFoldDB" id="A0A9P6GCX9"/>
<evidence type="ECO:0000313" key="3">
    <source>
        <dbReference type="Proteomes" id="UP000756921"/>
    </source>
</evidence>
<evidence type="ECO:0000313" key="2">
    <source>
        <dbReference type="EMBL" id="KAF9733386.1"/>
    </source>
</evidence>
<dbReference type="PANTHER" id="PTHR33112:SF16">
    <property type="entry name" value="HETEROKARYON INCOMPATIBILITY DOMAIN-CONTAINING PROTEIN"/>
    <property type="match status" value="1"/>
</dbReference>
<dbReference type="Pfam" id="PF06985">
    <property type="entry name" value="HET"/>
    <property type="match status" value="1"/>
</dbReference>
<comment type="caution">
    <text evidence="2">The sequence shown here is derived from an EMBL/GenBank/DDBJ whole genome shotgun (WGS) entry which is preliminary data.</text>
</comment>
<evidence type="ECO:0000259" key="1">
    <source>
        <dbReference type="Pfam" id="PF06985"/>
    </source>
</evidence>
<organism evidence="2 3">
    <name type="scientific">Paraphaeosphaeria minitans</name>
    <dbReference type="NCBI Taxonomy" id="565426"/>
    <lineage>
        <taxon>Eukaryota</taxon>
        <taxon>Fungi</taxon>
        <taxon>Dikarya</taxon>
        <taxon>Ascomycota</taxon>
        <taxon>Pezizomycotina</taxon>
        <taxon>Dothideomycetes</taxon>
        <taxon>Pleosporomycetidae</taxon>
        <taxon>Pleosporales</taxon>
        <taxon>Massarineae</taxon>
        <taxon>Didymosphaeriaceae</taxon>
        <taxon>Paraphaeosphaeria</taxon>
    </lineage>
</organism>